<feature type="transmembrane region" description="Helical" evidence="5">
    <location>
        <begin position="179"/>
        <end position="204"/>
    </location>
</feature>
<evidence type="ECO:0000256" key="5">
    <source>
        <dbReference type="SAM" id="Phobius"/>
    </source>
</evidence>
<comment type="subcellular location">
    <subcellularLocation>
        <location evidence="1">Membrane</location>
        <topology evidence="1">Multi-pass membrane protein</topology>
    </subcellularLocation>
</comment>
<evidence type="ECO:0000256" key="1">
    <source>
        <dbReference type="ARBA" id="ARBA00004141"/>
    </source>
</evidence>
<dbReference type="RefSeq" id="WP_000570748.1">
    <property type="nucleotide sequence ID" value="NZ_CP009335.1"/>
</dbReference>
<protein>
    <submittedName>
        <fullName evidence="7">Anion permease</fullName>
    </submittedName>
    <submittedName>
        <fullName evidence="6">Sulfate symporter transmembrane region family protein</fullName>
    </submittedName>
</protein>
<feature type="transmembrane region" description="Helical" evidence="5">
    <location>
        <begin position="320"/>
        <end position="339"/>
    </location>
</feature>
<dbReference type="EMBL" id="CP053980">
    <property type="protein sequence ID" value="QKH27023.1"/>
    <property type="molecule type" value="Genomic_DNA"/>
</dbReference>
<feature type="transmembrane region" description="Helical" evidence="5">
    <location>
        <begin position="23"/>
        <end position="43"/>
    </location>
</feature>
<proteinExistence type="predicted"/>
<evidence type="ECO:0000313" key="9">
    <source>
        <dbReference type="Proteomes" id="UP000501107"/>
    </source>
</evidence>
<feature type="transmembrane region" description="Helical" evidence="5">
    <location>
        <begin position="49"/>
        <end position="82"/>
    </location>
</feature>
<dbReference type="EMBL" id="CP009335">
    <property type="protein sequence ID" value="AJG76575.1"/>
    <property type="molecule type" value="Genomic_DNA"/>
</dbReference>
<sequence>MIEKNVVELHVDNNDTPKVKSSWVLPVALILIVEIVLLLPSSLTMEAKWSLFGFCSAIILWTTTTINSAYIALGSVLFLIISGTAKQDLLFNSLASDVIWLMIGSFILGRALQITGLAEKMTYFVVNRARNISGLCWILTMIIQILAFFIPSTSGRAAVVLPVFQAICKEIGSRRIAKALAILMPTVILVSTSSTIIGAGSHLIALDMLKEFNNKNITFVEWLIWGLPFGSIMSFISCRVILVLFLDKEEVKTKLQQKKVKFELSRNEKYTISILIAMVAFWLTEWLHGLEIATVTIIGVFLLTLPKLGVMQWKESLKGVSWNLILFVGAAIALGKSLMESGAAQWIMQNLFLVTELINKQSIFIVLLVIVILSVTSHLYITSHTTRAVIFIPPLLYFASSLQLNEVAVLFLGIVGMNYCLTFPVSSKALLLFQESDRETFQPQDLLKLSSYLSVIYIFVMVIFYYAYWQWVGLSL</sequence>
<dbReference type="Proteomes" id="UP000501107">
    <property type="component" value="Chromosome"/>
</dbReference>
<dbReference type="GO" id="GO:0005315">
    <property type="term" value="F:phosphate transmembrane transporter activity"/>
    <property type="evidence" value="ECO:0007669"/>
    <property type="project" value="TreeGrafter"/>
</dbReference>
<dbReference type="PANTHER" id="PTHR10283">
    <property type="entry name" value="SOLUTE CARRIER FAMILY 13 MEMBER"/>
    <property type="match status" value="1"/>
</dbReference>
<feature type="transmembrane region" description="Helical" evidence="5">
    <location>
        <begin position="224"/>
        <end position="246"/>
    </location>
</feature>
<reference evidence="6 8" key="1">
    <citation type="journal article" date="2015" name="Genome Announc.">
        <title>Complete genome sequences for 35 biothreat assay-relevant bacillus species.</title>
        <authorList>
            <person name="Johnson S.L."/>
            <person name="Daligault H.E."/>
            <person name="Davenport K.W."/>
            <person name="Jaissle J."/>
            <person name="Frey K.G."/>
            <person name="Ladner J.T."/>
            <person name="Broomall S.M."/>
            <person name="Bishop-Lilly K.A."/>
            <person name="Bruce D.C."/>
            <person name="Gibbons H.S."/>
            <person name="Coyne S.R."/>
            <person name="Lo C.C."/>
            <person name="Meincke L."/>
            <person name="Munk A.C."/>
            <person name="Koroleva G.I."/>
            <person name="Rosenzweig C.N."/>
            <person name="Palacios G.F."/>
            <person name="Redden C.L."/>
            <person name="Minogue T.D."/>
            <person name="Chain P.S."/>
        </authorList>
    </citation>
    <scope>NUCLEOTIDE SEQUENCE [LARGE SCALE GENOMIC DNA]</scope>
    <source>
        <strain evidence="6 8">HD1011</strain>
    </source>
</reference>
<dbReference type="PANTHER" id="PTHR10283:SF92">
    <property type="entry name" value="LOW-AFFINITY PHOSPHATE TRANSPORTER PHO91"/>
    <property type="match status" value="1"/>
</dbReference>
<feature type="transmembrane region" description="Helical" evidence="5">
    <location>
        <begin position="89"/>
        <end position="112"/>
    </location>
</feature>
<evidence type="ECO:0000256" key="2">
    <source>
        <dbReference type="ARBA" id="ARBA00022692"/>
    </source>
</evidence>
<evidence type="ECO:0000313" key="8">
    <source>
        <dbReference type="Proteomes" id="UP000031876"/>
    </source>
</evidence>
<keyword evidence="4 5" id="KW-0472">Membrane</keyword>
<feature type="transmembrane region" description="Helical" evidence="5">
    <location>
        <begin position="452"/>
        <end position="471"/>
    </location>
</feature>
<name>A0A0B5NJL0_BACTU</name>
<evidence type="ECO:0000313" key="7">
    <source>
        <dbReference type="EMBL" id="QKH27023.1"/>
    </source>
</evidence>
<keyword evidence="3 5" id="KW-1133">Transmembrane helix</keyword>
<evidence type="ECO:0000313" key="6">
    <source>
        <dbReference type="EMBL" id="AJG76575.1"/>
    </source>
</evidence>
<reference evidence="7 9" key="2">
    <citation type="submission" date="2020-05" db="EMBL/GenBank/DDBJ databases">
        <title>FDA dAtabase for Regulatory Grade micrObial Sequences (FDA-ARGOS): Supporting development and validation of Infectious Disease Dx tests.</title>
        <authorList>
            <person name="Nelson B."/>
            <person name="Plummer A."/>
            <person name="Tallon L."/>
            <person name="Sadzewicz L."/>
            <person name="Zhao X."/>
            <person name="Vavikolanu K."/>
            <person name="Mehta A."/>
            <person name="Aluvathingal J."/>
            <person name="Nadendla S."/>
            <person name="Myers T."/>
            <person name="Yan Y."/>
            <person name="Sichtig H."/>
        </authorList>
    </citation>
    <scope>NUCLEOTIDE SEQUENCE [LARGE SCALE GENOMIC DNA]</scope>
    <source>
        <strain evidence="7 9">FDAARGOS_795</strain>
    </source>
</reference>
<feature type="transmembrane region" description="Helical" evidence="5">
    <location>
        <begin position="362"/>
        <end position="381"/>
    </location>
</feature>
<dbReference type="Pfam" id="PF00939">
    <property type="entry name" value="Na_sulph_symp"/>
    <property type="match status" value="1"/>
</dbReference>
<dbReference type="AlphaFoldDB" id="A0A0B5NJL0"/>
<feature type="transmembrane region" description="Helical" evidence="5">
    <location>
        <begin position="290"/>
        <end position="308"/>
    </location>
</feature>
<dbReference type="KEGG" id="btw:BF38_3416"/>
<evidence type="ECO:0000256" key="3">
    <source>
        <dbReference type="ARBA" id="ARBA00022989"/>
    </source>
</evidence>
<dbReference type="Proteomes" id="UP000031876">
    <property type="component" value="Chromosome"/>
</dbReference>
<feature type="transmembrane region" description="Helical" evidence="5">
    <location>
        <begin position="132"/>
        <end position="150"/>
    </location>
</feature>
<dbReference type="InterPro" id="IPR001898">
    <property type="entry name" value="SLC13A/DASS"/>
</dbReference>
<keyword evidence="2 5" id="KW-0812">Transmembrane</keyword>
<gene>
    <name evidence="6" type="ORF">BF38_3416</name>
    <name evidence="7" type="ORF">FOC89_24780</name>
</gene>
<accession>A0A0B5NJL0</accession>
<feature type="transmembrane region" description="Helical" evidence="5">
    <location>
        <begin position="267"/>
        <end position="284"/>
    </location>
</feature>
<evidence type="ECO:0000256" key="4">
    <source>
        <dbReference type="ARBA" id="ARBA00023136"/>
    </source>
</evidence>
<organism evidence="7 9">
    <name type="scientific">Bacillus thuringiensis</name>
    <dbReference type="NCBI Taxonomy" id="1428"/>
    <lineage>
        <taxon>Bacteria</taxon>
        <taxon>Bacillati</taxon>
        <taxon>Bacillota</taxon>
        <taxon>Bacilli</taxon>
        <taxon>Bacillales</taxon>
        <taxon>Bacillaceae</taxon>
        <taxon>Bacillus</taxon>
        <taxon>Bacillus cereus group</taxon>
    </lineage>
</organism>
<dbReference type="GO" id="GO:0005886">
    <property type="term" value="C:plasma membrane"/>
    <property type="evidence" value="ECO:0007669"/>
    <property type="project" value="TreeGrafter"/>
</dbReference>